<evidence type="ECO:0000256" key="6">
    <source>
        <dbReference type="ARBA" id="ARBA00022840"/>
    </source>
</evidence>
<evidence type="ECO:0000256" key="1">
    <source>
        <dbReference type="ARBA" id="ARBA00022527"/>
    </source>
</evidence>
<dbReference type="InterPro" id="IPR000719">
    <property type="entry name" value="Prot_kinase_dom"/>
</dbReference>
<dbReference type="Pfam" id="PF00069">
    <property type="entry name" value="Pkinase"/>
    <property type="match status" value="1"/>
</dbReference>
<dbReference type="Gene3D" id="3.30.200.20">
    <property type="entry name" value="Phosphorylase Kinase, domain 1"/>
    <property type="match status" value="1"/>
</dbReference>
<keyword evidence="2" id="KW-0808">Transferase</keyword>
<dbReference type="GO" id="GO:0005813">
    <property type="term" value="C:centrosome"/>
    <property type="evidence" value="ECO:0007669"/>
    <property type="project" value="TreeGrafter"/>
</dbReference>
<dbReference type="Gene3D" id="1.10.510.10">
    <property type="entry name" value="Transferase(Phosphotransferase) domain 1"/>
    <property type="match status" value="1"/>
</dbReference>
<protein>
    <recommendedName>
        <fullName evidence="7">Protein kinase domain-containing protein</fullName>
    </recommendedName>
</protein>
<dbReference type="PROSITE" id="PS00108">
    <property type="entry name" value="PROTEIN_KINASE_ST"/>
    <property type="match status" value="1"/>
</dbReference>
<evidence type="ECO:0000313" key="9">
    <source>
        <dbReference type="Proteomes" id="UP000261340"/>
    </source>
</evidence>
<reference evidence="8" key="1">
    <citation type="submission" date="2025-08" db="UniProtKB">
        <authorList>
            <consortium name="Ensembl"/>
        </authorList>
    </citation>
    <scope>IDENTIFICATION</scope>
</reference>
<dbReference type="GO" id="GO:0044819">
    <property type="term" value="P:mitotic G1/S transition checkpoint signaling"/>
    <property type="evidence" value="ECO:0007669"/>
    <property type="project" value="TreeGrafter"/>
</dbReference>
<dbReference type="PANTHER" id="PTHR24345:SF42">
    <property type="entry name" value="SERINE_THREONINE-PROTEIN KINASE PLK3"/>
    <property type="match status" value="1"/>
</dbReference>
<dbReference type="STRING" id="61819.ENSACIP00000006663"/>
<dbReference type="GeneTree" id="ENSGT00940000159121"/>
<dbReference type="Proteomes" id="UP000261340">
    <property type="component" value="Unplaced"/>
</dbReference>
<dbReference type="AlphaFoldDB" id="A0A3Q0R9S5"/>
<evidence type="ECO:0000259" key="7">
    <source>
        <dbReference type="PROSITE" id="PS50011"/>
    </source>
</evidence>
<name>A0A3Q0R9S5_AMPCI</name>
<dbReference type="GO" id="GO:0090166">
    <property type="term" value="P:Golgi disassembly"/>
    <property type="evidence" value="ECO:0007669"/>
    <property type="project" value="TreeGrafter"/>
</dbReference>
<evidence type="ECO:0000256" key="2">
    <source>
        <dbReference type="ARBA" id="ARBA00022679"/>
    </source>
</evidence>
<dbReference type="FunFam" id="3.30.200.20:FF:000091">
    <property type="entry name" value="Serine/threonine-protein kinase PLK"/>
    <property type="match status" value="1"/>
</dbReference>
<dbReference type="GO" id="GO:0000776">
    <property type="term" value="C:kinetochore"/>
    <property type="evidence" value="ECO:0007669"/>
    <property type="project" value="TreeGrafter"/>
</dbReference>
<keyword evidence="9" id="KW-1185">Reference proteome</keyword>
<dbReference type="PROSITE" id="PS50011">
    <property type="entry name" value="PROTEIN_KINASE_DOM"/>
    <property type="match status" value="1"/>
</dbReference>
<feature type="domain" description="Protein kinase" evidence="7">
    <location>
        <begin position="36"/>
        <end position="197"/>
    </location>
</feature>
<dbReference type="GO" id="GO:0000922">
    <property type="term" value="C:spindle pole"/>
    <property type="evidence" value="ECO:0007669"/>
    <property type="project" value="TreeGrafter"/>
</dbReference>
<evidence type="ECO:0000256" key="4">
    <source>
        <dbReference type="ARBA" id="ARBA00022741"/>
    </source>
</evidence>
<evidence type="ECO:0000256" key="3">
    <source>
        <dbReference type="ARBA" id="ARBA00022737"/>
    </source>
</evidence>
<keyword evidence="5" id="KW-0418">Kinase</keyword>
<proteinExistence type="predicted"/>
<dbReference type="SUPFAM" id="SSF56112">
    <property type="entry name" value="Protein kinase-like (PK-like)"/>
    <property type="match status" value="1"/>
</dbReference>
<evidence type="ECO:0000313" key="8">
    <source>
        <dbReference type="Ensembl" id="ENSACIP00000006663.1"/>
    </source>
</evidence>
<keyword evidence="1" id="KW-0723">Serine/threonine-protein kinase</keyword>
<dbReference type="SMART" id="SM00220">
    <property type="entry name" value="S_TKc"/>
    <property type="match status" value="1"/>
</dbReference>
<reference evidence="8" key="2">
    <citation type="submission" date="2025-09" db="UniProtKB">
        <authorList>
            <consortium name="Ensembl"/>
        </authorList>
    </citation>
    <scope>IDENTIFICATION</scope>
</reference>
<dbReference type="GO" id="GO:0005634">
    <property type="term" value="C:nucleus"/>
    <property type="evidence" value="ECO:0007669"/>
    <property type="project" value="TreeGrafter"/>
</dbReference>
<dbReference type="GO" id="GO:0006974">
    <property type="term" value="P:DNA damage response"/>
    <property type="evidence" value="ECO:0007669"/>
    <property type="project" value="TreeGrafter"/>
</dbReference>
<keyword evidence="4" id="KW-0547">Nucleotide-binding</keyword>
<dbReference type="PANTHER" id="PTHR24345">
    <property type="entry name" value="SERINE/THREONINE-PROTEIN KINASE PLK"/>
    <property type="match status" value="1"/>
</dbReference>
<keyword evidence="6" id="KW-0067">ATP-binding</keyword>
<dbReference type="InterPro" id="IPR011009">
    <property type="entry name" value="Kinase-like_dom_sf"/>
</dbReference>
<sequence>LVFKKPLSNISFQHQQNQPKPELAQVVMDPKMGRSYSKGKLLGKGGLARCYEMTDLSSNKIPQSRVSKPHQRDKITNEIELHRTLSHKHVVKFSHYFEDQENIYIFLELCSRKSLAHIWKARHTFTEPEVRYYLRQIISGLKYLHSRGILHRDLKLGNFFINENMDNIVLLGTVVFFSKASHSSWDYMFNRKFEIVL</sequence>
<dbReference type="GO" id="GO:0004674">
    <property type="term" value="F:protein serine/threonine kinase activity"/>
    <property type="evidence" value="ECO:0007669"/>
    <property type="project" value="UniProtKB-KW"/>
</dbReference>
<dbReference type="OMA" id="REERACW"/>
<dbReference type="GO" id="GO:0005737">
    <property type="term" value="C:cytoplasm"/>
    <property type="evidence" value="ECO:0007669"/>
    <property type="project" value="TreeGrafter"/>
</dbReference>
<accession>A0A3Q0R9S5</accession>
<dbReference type="InterPro" id="IPR008271">
    <property type="entry name" value="Ser/Thr_kinase_AS"/>
</dbReference>
<dbReference type="GO" id="GO:0007052">
    <property type="term" value="P:mitotic spindle organization"/>
    <property type="evidence" value="ECO:0007669"/>
    <property type="project" value="TreeGrafter"/>
</dbReference>
<dbReference type="Ensembl" id="ENSACIT00000006865.1">
    <property type="protein sequence ID" value="ENSACIP00000006663.1"/>
    <property type="gene ID" value="ENSACIG00000005231.1"/>
</dbReference>
<keyword evidence="3" id="KW-0677">Repeat</keyword>
<evidence type="ECO:0000256" key="5">
    <source>
        <dbReference type="ARBA" id="ARBA00022777"/>
    </source>
</evidence>
<organism evidence="8 9">
    <name type="scientific">Amphilophus citrinellus</name>
    <name type="common">Midas cichlid</name>
    <name type="synonym">Cichlasoma citrinellum</name>
    <dbReference type="NCBI Taxonomy" id="61819"/>
    <lineage>
        <taxon>Eukaryota</taxon>
        <taxon>Metazoa</taxon>
        <taxon>Chordata</taxon>
        <taxon>Craniata</taxon>
        <taxon>Vertebrata</taxon>
        <taxon>Euteleostomi</taxon>
        <taxon>Actinopterygii</taxon>
        <taxon>Neopterygii</taxon>
        <taxon>Teleostei</taxon>
        <taxon>Neoteleostei</taxon>
        <taxon>Acanthomorphata</taxon>
        <taxon>Ovalentaria</taxon>
        <taxon>Cichlomorphae</taxon>
        <taxon>Cichliformes</taxon>
        <taxon>Cichlidae</taxon>
        <taxon>New World cichlids</taxon>
        <taxon>Cichlasomatinae</taxon>
        <taxon>Heroini</taxon>
        <taxon>Amphilophus</taxon>
    </lineage>
</organism>
<dbReference type="GO" id="GO:0005524">
    <property type="term" value="F:ATP binding"/>
    <property type="evidence" value="ECO:0007669"/>
    <property type="project" value="UniProtKB-KW"/>
</dbReference>